<name>A0A127P5Y6_9BURK</name>
<reference evidence="1 2" key="1">
    <citation type="submission" date="2015-11" db="EMBL/GenBank/DDBJ databases">
        <title>Exploring the genomic traits of fungus-feeding bacterial genus Collimonas.</title>
        <authorList>
            <person name="Song C."/>
            <person name="Schmidt R."/>
            <person name="de Jager V."/>
            <person name="Krzyzanowska D."/>
            <person name="Jongedijk E."/>
            <person name="Cankar K."/>
            <person name="Beekwilder J."/>
            <person name="van Veen A."/>
            <person name="de Boer W."/>
            <person name="van Veen J.A."/>
            <person name="Garbeva P."/>
        </authorList>
    </citation>
    <scope>NUCLEOTIDE SEQUENCE [LARGE SCALE GENOMIC DNA]</scope>
    <source>
        <strain evidence="1 2">Ter6</strain>
    </source>
</reference>
<accession>A0A127P5Y6</accession>
<dbReference type="EMBL" id="CP013232">
    <property type="protein sequence ID" value="AMO93250.1"/>
    <property type="molecule type" value="Genomic_DNA"/>
</dbReference>
<protein>
    <submittedName>
        <fullName evidence="1">Transposase IS4 family protein</fullName>
    </submittedName>
</protein>
<dbReference type="AlphaFoldDB" id="A0A127P5Y6"/>
<proteinExistence type="predicted"/>
<gene>
    <name evidence="1" type="ORF">CFter6_0521</name>
</gene>
<sequence length="61" mass="6750">MRSGVANSDILKSFLGLLCIGETDFDTIENFRGNDFSMRTLGVNGLPLSPTLHLYPCRFVV</sequence>
<organism evidence="1">
    <name type="scientific">Collimonas fungivorans</name>
    <dbReference type="NCBI Taxonomy" id="158899"/>
    <lineage>
        <taxon>Bacteria</taxon>
        <taxon>Pseudomonadati</taxon>
        <taxon>Pseudomonadota</taxon>
        <taxon>Betaproteobacteria</taxon>
        <taxon>Burkholderiales</taxon>
        <taxon>Oxalobacteraceae</taxon>
        <taxon>Collimonas</taxon>
    </lineage>
</organism>
<dbReference type="Proteomes" id="UP000072421">
    <property type="component" value="Chromosome"/>
</dbReference>
<evidence type="ECO:0000313" key="2">
    <source>
        <dbReference type="Proteomes" id="UP000072421"/>
    </source>
</evidence>
<evidence type="ECO:0000313" key="1">
    <source>
        <dbReference type="EMBL" id="AMO93250.1"/>
    </source>
</evidence>